<dbReference type="AlphaFoldDB" id="A0A9N9IT77"/>
<reference evidence="2" key="1">
    <citation type="submission" date="2021-06" db="EMBL/GenBank/DDBJ databases">
        <authorList>
            <person name="Kallberg Y."/>
            <person name="Tangrot J."/>
            <person name="Rosling A."/>
        </authorList>
    </citation>
    <scope>NUCLEOTIDE SEQUENCE</scope>
    <source>
        <strain evidence="2">IN212</strain>
    </source>
</reference>
<dbReference type="EMBL" id="CAJVPZ010036040">
    <property type="protein sequence ID" value="CAG8750366.1"/>
    <property type="molecule type" value="Genomic_DNA"/>
</dbReference>
<sequence>DVPIYRAGVDPELGRDTLKTHNENENSNHNYNNLASHEVTAFGNNPRAHSASQNDSDISMPDIGGGSQQPSYMESVNE</sequence>
<feature type="non-terminal residue" evidence="2">
    <location>
        <position position="1"/>
    </location>
</feature>
<dbReference type="Proteomes" id="UP000789396">
    <property type="component" value="Unassembled WGS sequence"/>
</dbReference>
<feature type="compositionally biased region" description="Basic and acidic residues" evidence="1">
    <location>
        <begin position="12"/>
        <end position="26"/>
    </location>
</feature>
<proteinExistence type="predicted"/>
<evidence type="ECO:0000313" key="3">
    <source>
        <dbReference type="Proteomes" id="UP000789396"/>
    </source>
</evidence>
<evidence type="ECO:0000313" key="2">
    <source>
        <dbReference type="EMBL" id="CAG8750366.1"/>
    </source>
</evidence>
<comment type="caution">
    <text evidence="2">The sequence shown here is derived from an EMBL/GenBank/DDBJ whole genome shotgun (WGS) entry which is preliminary data.</text>
</comment>
<gene>
    <name evidence="2" type="ORF">RFULGI_LOCUS13551</name>
</gene>
<accession>A0A9N9IT77</accession>
<feature type="region of interest" description="Disordered" evidence="1">
    <location>
        <begin position="1"/>
        <end position="78"/>
    </location>
</feature>
<feature type="non-terminal residue" evidence="2">
    <location>
        <position position="78"/>
    </location>
</feature>
<keyword evidence="3" id="KW-1185">Reference proteome</keyword>
<evidence type="ECO:0000256" key="1">
    <source>
        <dbReference type="SAM" id="MobiDB-lite"/>
    </source>
</evidence>
<name>A0A9N9IT77_9GLOM</name>
<dbReference type="OrthoDB" id="2442771at2759"/>
<protein>
    <submittedName>
        <fullName evidence="2">6750_t:CDS:1</fullName>
    </submittedName>
</protein>
<feature type="compositionally biased region" description="Polar residues" evidence="1">
    <location>
        <begin position="68"/>
        <end position="78"/>
    </location>
</feature>
<organism evidence="2 3">
    <name type="scientific">Racocetra fulgida</name>
    <dbReference type="NCBI Taxonomy" id="60492"/>
    <lineage>
        <taxon>Eukaryota</taxon>
        <taxon>Fungi</taxon>
        <taxon>Fungi incertae sedis</taxon>
        <taxon>Mucoromycota</taxon>
        <taxon>Glomeromycotina</taxon>
        <taxon>Glomeromycetes</taxon>
        <taxon>Diversisporales</taxon>
        <taxon>Gigasporaceae</taxon>
        <taxon>Racocetra</taxon>
    </lineage>
</organism>